<sequence length="1100" mass="130149">MHYKNPYLNEWKGRPGFLEIFACVLKKDNRIDDYDFFQKLFISFNFPYTFNNNEIQFLLSILERSDNIDIVKTVIELFHQYILHNEKNKQIMFSNGLLDACIFRLLNKDTDTYFIELFDLVQTANIPNELTKLQCLIFSKIFETCFDVYRNDSNKINKTFECFNTFLESEFFIYSFSKEYSIYPLLKFLNPLHKGISSETITLVLEAVNSMTKYRPILEDLAKTPIIKFLLNQILNKNLDVTKASYQLLLRLSNNDTLLNDFLKEWGSIHVSSVIKSKNINLLYPVALLVKKLLTRGKLKKNNDNINSEAILKNFNDLREVKRKETGNNTDYNIVPKNFENRILEFHPVVYTLDNIEGPIYIKEDEYYKSSDEDENDYTELLSSDNPIQGEKEIIDETSKEIKLPLVEEILDLEKLEKEKEDLTEKHREDMFKKYDFKKNEKVVTYDEINVDIDDEYNKMNTINEDIKLDNNNTNFNEKILQLRNKMLTTEKKENKNDEKESISVSNSIKKGKGDLREIINKIPENINSEIYYKNLNKYENFIKNKIIKKKNDNKTRNDFYNYKNIQQNRVNSMFEKQENEYSTNLSENLISSTNNIDDYILNNSFINLINDFNNDIDEKDYISVNKIENGIDSDSEKNKIRKPITIFNSRKSDETIVSIIDKIQNLLTTINLKEEDIININNFLNEIEFKTNKIDDNDDIGYIVNKEILYNFYNNLKELKAAYDNNEDIEKYSLKKFGGNLSRVNFLDIYKNKLTNELYNSDSMTNIELSLLGYLTNQKDKNKEYKTKRSMILDLFEVDSDNISDDLYNDCISTLKYNINKNKKKYSKNIQLTKNGKKSKNKLLKMKATEKKINSIKNKQKRIYEEYQNGLQKRKPQKESIKKKNSDLEKIFSDINLEKDLKPIDNMSDNYLREKLEEYGSDIFKSQTIKSKSLQEISRNESNIEIISINNEQESMDDNVDNNILKALEKFNSYNEKLNNIDFITLSILNELKNAKLFHEKISILCKLQELSLFKKNIADAYLFKLIDEILNYIDNNDNKVILRLCYNIILNFIRNEKYRIIIGTKNNLFKYLNHGLQSYNTKIIEFIYFQKKPFILKD</sequence>
<dbReference type="EMBL" id="MCOG01000085">
    <property type="protein sequence ID" value="ORY54455.1"/>
    <property type="molecule type" value="Genomic_DNA"/>
</dbReference>
<dbReference type="AlphaFoldDB" id="A0A1Y2D790"/>
<reference evidence="2 3" key="1">
    <citation type="submission" date="2016-08" db="EMBL/GenBank/DDBJ databases">
        <title>A Parts List for Fungal Cellulosomes Revealed by Comparative Genomics.</title>
        <authorList>
            <consortium name="DOE Joint Genome Institute"/>
            <person name="Haitjema C.H."/>
            <person name="Gilmore S.P."/>
            <person name="Henske J.K."/>
            <person name="Solomon K.V."/>
            <person name="De Groot R."/>
            <person name="Kuo A."/>
            <person name="Mondo S.J."/>
            <person name="Salamov A.A."/>
            <person name="Labutti K."/>
            <person name="Zhao Z."/>
            <person name="Chiniquy J."/>
            <person name="Barry K."/>
            <person name="Brewer H.M."/>
            <person name="Purvine S.O."/>
            <person name="Wright A.T."/>
            <person name="Boxma B."/>
            <person name="Van Alen T."/>
            <person name="Hackstein J.H."/>
            <person name="Baker S.E."/>
            <person name="Grigoriev I.V."/>
            <person name="O'Malley M.A."/>
        </authorList>
    </citation>
    <scope>NUCLEOTIDE SEQUENCE [LARGE SCALE GENOMIC DNA]</scope>
    <source>
        <strain evidence="2 3">G1</strain>
    </source>
</reference>
<accession>A0A1Y2D790</accession>
<organism evidence="2 3">
    <name type="scientific">Neocallimastix californiae</name>
    <dbReference type="NCBI Taxonomy" id="1754190"/>
    <lineage>
        <taxon>Eukaryota</taxon>
        <taxon>Fungi</taxon>
        <taxon>Fungi incertae sedis</taxon>
        <taxon>Chytridiomycota</taxon>
        <taxon>Chytridiomycota incertae sedis</taxon>
        <taxon>Neocallimastigomycetes</taxon>
        <taxon>Neocallimastigales</taxon>
        <taxon>Neocallimastigaceae</taxon>
        <taxon>Neocallimastix</taxon>
    </lineage>
</organism>
<keyword evidence="1" id="KW-0175">Coiled coil</keyword>
<evidence type="ECO:0000256" key="1">
    <source>
        <dbReference type="SAM" id="Coils"/>
    </source>
</evidence>
<feature type="coiled-coil region" evidence="1">
    <location>
        <begin position="406"/>
        <end position="433"/>
    </location>
</feature>
<dbReference type="Proteomes" id="UP000193920">
    <property type="component" value="Unassembled WGS sequence"/>
</dbReference>
<proteinExistence type="predicted"/>
<evidence type="ECO:0000313" key="2">
    <source>
        <dbReference type="EMBL" id="ORY54455.1"/>
    </source>
</evidence>
<protein>
    <submittedName>
        <fullName evidence="2">Uncharacterized protein</fullName>
    </submittedName>
</protein>
<gene>
    <name evidence="2" type="ORF">LY90DRAFT_276967</name>
</gene>
<comment type="caution">
    <text evidence="2">The sequence shown here is derived from an EMBL/GenBank/DDBJ whole genome shotgun (WGS) entry which is preliminary data.</text>
</comment>
<dbReference type="SUPFAM" id="SSF48371">
    <property type="entry name" value="ARM repeat"/>
    <property type="match status" value="1"/>
</dbReference>
<dbReference type="OrthoDB" id="10527199at2759"/>
<keyword evidence="3" id="KW-1185">Reference proteome</keyword>
<evidence type="ECO:0000313" key="3">
    <source>
        <dbReference type="Proteomes" id="UP000193920"/>
    </source>
</evidence>
<dbReference type="InterPro" id="IPR016024">
    <property type="entry name" value="ARM-type_fold"/>
</dbReference>
<name>A0A1Y2D790_9FUNG</name>